<evidence type="ECO:0000256" key="3">
    <source>
        <dbReference type="ARBA" id="ARBA00023235"/>
    </source>
</evidence>
<dbReference type="GO" id="GO:0008033">
    <property type="term" value="P:tRNA processing"/>
    <property type="evidence" value="ECO:0007669"/>
    <property type="project" value="UniProtKB-KW"/>
</dbReference>
<dbReference type="CDD" id="cd02576">
    <property type="entry name" value="PseudoU_synth_ScPUS7"/>
    <property type="match status" value="1"/>
</dbReference>
<dbReference type="Pfam" id="PF01142">
    <property type="entry name" value="TruD"/>
    <property type="match status" value="1"/>
</dbReference>
<dbReference type="GO" id="GO:0001522">
    <property type="term" value="P:pseudouridine synthesis"/>
    <property type="evidence" value="ECO:0000318"/>
    <property type="project" value="GO_Central"/>
</dbReference>
<evidence type="ECO:0000256" key="2">
    <source>
        <dbReference type="ARBA" id="ARBA00022694"/>
    </source>
</evidence>
<dbReference type="Gene3D" id="3.30.2350.20">
    <property type="entry name" value="TruD, catalytic domain"/>
    <property type="match status" value="2"/>
</dbReference>
<dbReference type="HOGENOM" id="CLU_005281_0_1_1"/>
<evidence type="ECO:0000256" key="1">
    <source>
        <dbReference type="ARBA" id="ARBA00007953"/>
    </source>
</evidence>
<dbReference type="PANTHER" id="PTHR13326:SF31">
    <property type="entry name" value="PSEUDOURIDYLATE SYNTHASE 7 HOMOLOG"/>
    <property type="match status" value="1"/>
</dbReference>
<dbReference type="InterPro" id="IPR011760">
    <property type="entry name" value="PsdUridine_synth_TruD_insert"/>
</dbReference>
<evidence type="ECO:0000256" key="5">
    <source>
        <dbReference type="SAM" id="MobiDB-lite"/>
    </source>
</evidence>
<evidence type="ECO:0000259" key="6">
    <source>
        <dbReference type="PROSITE" id="PS50984"/>
    </source>
</evidence>
<evidence type="ECO:0000313" key="7">
    <source>
        <dbReference type="EMBL" id="EFA08141.1"/>
    </source>
</evidence>
<proteinExistence type="inferred from homology"/>
<dbReference type="PANTHER" id="PTHR13326">
    <property type="entry name" value="TRNA PSEUDOURIDINE SYNTHASE D"/>
    <property type="match status" value="1"/>
</dbReference>
<dbReference type="InterPro" id="IPR042214">
    <property type="entry name" value="TruD_catalytic"/>
</dbReference>
<keyword evidence="3" id="KW-0413">Isomerase</keyword>
<reference evidence="7 8" key="1">
    <citation type="journal article" date="2008" name="Nature">
        <title>The genome of the model beetle and pest Tribolium castaneum.</title>
        <authorList>
            <consortium name="Tribolium Genome Sequencing Consortium"/>
            <person name="Richards S."/>
            <person name="Gibbs R.A."/>
            <person name="Weinstock G.M."/>
            <person name="Brown S.J."/>
            <person name="Denell R."/>
            <person name="Beeman R.W."/>
            <person name="Gibbs R."/>
            <person name="Beeman R.W."/>
            <person name="Brown S.J."/>
            <person name="Bucher G."/>
            <person name="Friedrich M."/>
            <person name="Grimmelikhuijzen C.J."/>
            <person name="Klingler M."/>
            <person name="Lorenzen M."/>
            <person name="Richards S."/>
            <person name="Roth S."/>
            <person name="Schroder R."/>
            <person name="Tautz D."/>
            <person name="Zdobnov E.M."/>
            <person name="Muzny D."/>
            <person name="Gibbs R.A."/>
            <person name="Weinstock G.M."/>
            <person name="Attaway T."/>
            <person name="Bell S."/>
            <person name="Buhay C.J."/>
            <person name="Chandrabose M.N."/>
            <person name="Chavez D."/>
            <person name="Clerk-Blankenburg K.P."/>
            <person name="Cree A."/>
            <person name="Dao M."/>
            <person name="Davis C."/>
            <person name="Chacko J."/>
            <person name="Dinh H."/>
            <person name="Dugan-Rocha S."/>
            <person name="Fowler G."/>
            <person name="Garner T.T."/>
            <person name="Garnes J."/>
            <person name="Gnirke A."/>
            <person name="Hawes A."/>
            <person name="Hernandez J."/>
            <person name="Hines S."/>
            <person name="Holder M."/>
            <person name="Hume J."/>
            <person name="Jhangiani S.N."/>
            <person name="Joshi V."/>
            <person name="Khan Z.M."/>
            <person name="Jackson L."/>
            <person name="Kovar C."/>
            <person name="Kowis A."/>
            <person name="Lee S."/>
            <person name="Lewis L.R."/>
            <person name="Margolis J."/>
            <person name="Morgan M."/>
            <person name="Nazareth L.V."/>
            <person name="Nguyen N."/>
            <person name="Okwuonu G."/>
            <person name="Parker D."/>
            <person name="Richards S."/>
            <person name="Ruiz S.J."/>
            <person name="Santibanez J."/>
            <person name="Savard J."/>
            <person name="Scherer S.E."/>
            <person name="Schneider B."/>
            <person name="Sodergren E."/>
            <person name="Tautz D."/>
            <person name="Vattahil S."/>
            <person name="Villasana D."/>
            <person name="White C.S."/>
            <person name="Wright R."/>
            <person name="Park Y."/>
            <person name="Beeman R.W."/>
            <person name="Lord J."/>
            <person name="Oppert B."/>
            <person name="Lorenzen M."/>
            <person name="Brown S."/>
            <person name="Wang L."/>
            <person name="Savard J."/>
            <person name="Tautz D."/>
            <person name="Richards S."/>
            <person name="Weinstock G."/>
            <person name="Gibbs R.A."/>
            <person name="Liu Y."/>
            <person name="Worley K."/>
            <person name="Weinstock G."/>
            <person name="Elsik C.G."/>
            <person name="Reese J.T."/>
            <person name="Elhaik E."/>
            <person name="Landan G."/>
            <person name="Graur D."/>
            <person name="Arensburger P."/>
            <person name="Atkinson P."/>
            <person name="Beeman R.W."/>
            <person name="Beidler J."/>
            <person name="Brown S.J."/>
            <person name="Demuth J.P."/>
            <person name="Drury D.W."/>
            <person name="Du Y.Z."/>
            <person name="Fujiwara H."/>
            <person name="Lorenzen M."/>
            <person name="Maselli V."/>
            <person name="Osanai M."/>
            <person name="Park Y."/>
            <person name="Robertson H.M."/>
            <person name="Tu Z."/>
            <person name="Wang J.J."/>
            <person name="Wang S."/>
            <person name="Richards S."/>
            <person name="Song H."/>
            <person name="Zhang L."/>
            <person name="Sodergren E."/>
            <person name="Werner D."/>
            <person name="Stanke M."/>
            <person name="Morgenstern B."/>
            <person name="Solovyev V."/>
            <person name="Kosarev P."/>
            <person name="Brown G."/>
            <person name="Chen H.C."/>
            <person name="Ermolaeva O."/>
            <person name="Hlavina W."/>
            <person name="Kapustin Y."/>
            <person name="Kiryutin B."/>
            <person name="Kitts P."/>
            <person name="Maglott D."/>
            <person name="Pruitt K."/>
            <person name="Sapojnikov V."/>
            <person name="Souvorov A."/>
            <person name="Mackey A.J."/>
            <person name="Waterhouse R.M."/>
            <person name="Wyder S."/>
            <person name="Zdobnov E.M."/>
            <person name="Zdobnov E.M."/>
            <person name="Wyder S."/>
            <person name="Kriventseva E.V."/>
            <person name="Kadowaki T."/>
            <person name="Bork P."/>
            <person name="Aranda M."/>
            <person name="Bao R."/>
            <person name="Beermann A."/>
            <person name="Berns N."/>
            <person name="Bolognesi R."/>
            <person name="Bonneton F."/>
            <person name="Bopp D."/>
            <person name="Brown S.J."/>
            <person name="Bucher G."/>
            <person name="Butts T."/>
            <person name="Chaumot A."/>
            <person name="Denell R.E."/>
            <person name="Ferrier D.E."/>
            <person name="Friedrich M."/>
            <person name="Gordon C.M."/>
            <person name="Jindra M."/>
            <person name="Klingler M."/>
            <person name="Lan Q."/>
            <person name="Lattorff H.M."/>
            <person name="Laudet V."/>
            <person name="von Levetsow C."/>
            <person name="Liu Z."/>
            <person name="Lutz R."/>
            <person name="Lynch J.A."/>
            <person name="da Fonseca R.N."/>
            <person name="Posnien N."/>
            <person name="Reuter R."/>
            <person name="Roth S."/>
            <person name="Savard J."/>
            <person name="Schinko J.B."/>
            <person name="Schmitt C."/>
            <person name="Schoppmeier M."/>
            <person name="Schroder R."/>
            <person name="Shippy T.D."/>
            <person name="Simonnet F."/>
            <person name="Marques-Souza H."/>
            <person name="Tautz D."/>
            <person name="Tomoyasu Y."/>
            <person name="Trauner J."/>
            <person name="Van der Zee M."/>
            <person name="Vervoort M."/>
            <person name="Wittkopp N."/>
            <person name="Wimmer E.A."/>
            <person name="Yang X."/>
            <person name="Jones A.K."/>
            <person name="Sattelle D.B."/>
            <person name="Ebert P.R."/>
            <person name="Nelson D."/>
            <person name="Scott J.G."/>
            <person name="Beeman R.W."/>
            <person name="Muthukrishnan S."/>
            <person name="Kramer K.J."/>
            <person name="Arakane Y."/>
            <person name="Beeman R.W."/>
            <person name="Zhu Q."/>
            <person name="Hogenkamp D."/>
            <person name="Dixit R."/>
            <person name="Oppert B."/>
            <person name="Jiang H."/>
            <person name="Zou Z."/>
            <person name="Marshall J."/>
            <person name="Elpidina E."/>
            <person name="Vinokurov K."/>
            <person name="Oppert C."/>
            <person name="Zou Z."/>
            <person name="Evans J."/>
            <person name="Lu Z."/>
            <person name="Zhao P."/>
            <person name="Sumathipala N."/>
            <person name="Altincicek B."/>
            <person name="Vilcinskas A."/>
            <person name="Williams M."/>
            <person name="Hultmark D."/>
            <person name="Hetru C."/>
            <person name="Jiang H."/>
            <person name="Grimmelikhuijzen C.J."/>
            <person name="Hauser F."/>
            <person name="Cazzamali G."/>
            <person name="Williamson M."/>
            <person name="Park Y."/>
            <person name="Li B."/>
            <person name="Tanaka Y."/>
            <person name="Predel R."/>
            <person name="Neupert S."/>
            <person name="Schachtner J."/>
            <person name="Verleyen P."/>
            <person name="Raible F."/>
            <person name="Bork P."/>
            <person name="Friedrich M."/>
            <person name="Walden K.K."/>
            <person name="Robertson H.M."/>
            <person name="Angeli S."/>
            <person name="Foret S."/>
            <person name="Bucher G."/>
            <person name="Schuetz S."/>
            <person name="Maleszka R."/>
            <person name="Wimmer E.A."/>
            <person name="Beeman R.W."/>
            <person name="Lorenzen M."/>
            <person name="Tomoyasu Y."/>
            <person name="Miller S.C."/>
            <person name="Grossmann D."/>
            <person name="Bucher G."/>
        </authorList>
    </citation>
    <scope>NUCLEOTIDE SEQUENCE [LARGE SCALE GENOMIC DNA]</scope>
    <source>
        <strain evidence="7 8">Georgia GA2</strain>
    </source>
</reference>
<feature type="region of interest" description="Disordered" evidence="5">
    <location>
        <begin position="1"/>
        <end position="27"/>
    </location>
</feature>
<evidence type="ECO:0000313" key="8">
    <source>
        <dbReference type="Proteomes" id="UP000007266"/>
    </source>
</evidence>
<reference evidence="7 8" key="2">
    <citation type="journal article" date="2010" name="Nucleic Acids Res.">
        <title>BeetleBase in 2010: revisions to provide comprehensive genomic information for Tribolium castaneum.</title>
        <authorList>
            <person name="Kim H.S."/>
            <person name="Murphy T."/>
            <person name="Xia J."/>
            <person name="Caragea D."/>
            <person name="Park Y."/>
            <person name="Beeman R.W."/>
            <person name="Lorenzen M.D."/>
            <person name="Butcher S."/>
            <person name="Manak J.R."/>
            <person name="Brown S.J."/>
        </authorList>
    </citation>
    <scope>GENOME REANNOTATION</scope>
    <source>
        <strain evidence="7 8">Georgia GA2</strain>
    </source>
</reference>
<comment type="catalytic activity">
    <reaction evidence="4">
        <text>a uridine in tRNA = a pseudouridine in tRNA</text>
        <dbReference type="Rhea" id="RHEA:54572"/>
        <dbReference type="Rhea" id="RHEA-COMP:13339"/>
        <dbReference type="Rhea" id="RHEA-COMP:13934"/>
        <dbReference type="ChEBI" id="CHEBI:65314"/>
        <dbReference type="ChEBI" id="CHEBI:65315"/>
    </reaction>
</comment>
<dbReference type="OMA" id="WINYFGH"/>
<dbReference type="PhylomeDB" id="D6WWF9"/>
<dbReference type="NCBIfam" id="TIGR00094">
    <property type="entry name" value="tRNA_TruD_broad"/>
    <property type="match status" value="1"/>
</dbReference>
<comment type="similarity">
    <text evidence="1">Belongs to the pseudouridine synthase TruD family.</text>
</comment>
<dbReference type="InterPro" id="IPR001656">
    <property type="entry name" value="PsdUridine_synth_TruD"/>
</dbReference>
<dbReference type="PROSITE" id="PS50984">
    <property type="entry name" value="TRUD"/>
    <property type="match status" value="1"/>
</dbReference>
<dbReference type="GO" id="GO:0005634">
    <property type="term" value="C:nucleus"/>
    <property type="evidence" value="ECO:0000318"/>
    <property type="project" value="GO_Central"/>
</dbReference>
<dbReference type="GO" id="GO:0009982">
    <property type="term" value="F:pseudouridine synthase activity"/>
    <property type="evidence" value="ECO:0000318"/>
    <property type="project" value="GO_Central"/>
</dbReference>
<evidence type="ECO:0000256" key="4">
    <source>
        <dbReference type="ARBA" id="ARBA00036943"/>
    </source>
</evidence>
<dbReference type="InParanoid" id="D6WWF9"/>
<dbReference type="InterPro" id="IPR020103">
    <property type="entry name" value="PsdUridine_synth_cat_dom_sf"/>
</dbReference>
<keyword evidence="2" id="KW-0819">tRNA processing</keyword>
<dbReference type="PIRSF" id="PIRSF037016">
    <property type="entry name" value="Pseudouridin_synth_euk_prd"/>
    <property type="match status" value="1"/>
</dbReference>
<protein>
    <submittedName>
        <fullName evidence="7">Pseudouridylate synthase 7 homolog-like Protein</fullName>
    </submittedName>
</protein>
<dbReference type="GO" id="GO:0003723">
    <property type="term" value="F:RNA binding"/>
    <property type="evidence" value="ECO:0007669"/>
    <property type="project" value="InterPro"/>
</dbReference>
<accession>D6WWF9</accession>
<sequence length="668" mass="76536">MPKFDKKRTRNRFNPSFRGKTNRPQVHREYQHQNQLREIDVGITEFINTFEGFSGVIKARFSDFQVNEIDPDGQIAKLTNLEIPKFGTTVEKADAPADSPLSQIPQETWLGLKQMLDEAEPPLIELDVSEMTKEDRTEIHKSLKKYFGGKISANTETKNDKKFMVFKKHDGKIDNRSNWPSDKGEFVHFLVYKECLDTLDTALRIASCLKMPPAHFSYAGVKDRRAKTTQWFSVKRVEPWKLMVKTRPIRNVKIGNITFKDKPLKLGDLTGNKFRIALRNVTGDDDLIEKSLKSLQDKGFVNYYGLQRFGNDKEVPTFSVGIQLLLGNWKEACDIILKLTKSDQPDLDVSKAKKVYAETGDPEKALAQFESKNSCIEYLLLSGLSKEHKNDYVNALASIPRNTRLLYIHSFQSLVWNLIASKRIEKYGLKVVPGDLILLENLKENSEDDEDCGENKKEPVKELTDEECANYTIYDIVLPLPGYDITYPENMKDCYKEILEKYGLTLEMTRQKVRTYTLSGTYRKLMGQVQNLSWKIMYYNDPNDNLIRSDLEELKGEKEPASVEGGKYKALLLDFCLDSSSYATMVLREILKSDTSSSSHAKLNNYHVATAKPEEKTCEENEFSDKVGLLNDSQKYEAFKNIVFSEDDTSLKRKCEEENGEKAKVAKT</sequence>
<dbReference type="STRING" id="7070.D6WWF9"/>
<dbReference type="eggNOG" id="KOG2339">
    <property type="taxonomic scope" value="Eukaryota"/>
</dbReference>
<gene>
    <name evidence="7" type="primary">AUGUSTUS-3.0.2_05758</name>
    <name evidence="7" type="ORF">TcasGA2_TC005758</name>
</gene>
<dbReference type="OrthoDB" id="447290at2759"/>
<feature type="compositionally biased region" description="Basic residues" evidence="5">
    <location>
        <begin position="1"/>
        <end position="11"/>
    </location>
</feature>
<dbReference type="AlphaFoldDB" id="D6WWF9"/>
<organism evidence="7 8">
    <name type="scientific">Tribolium castaneum</name>
    <name type="common">Red flour beetle</name>
    <dbReference type="NCBI Taxonomy" id="7070"/>
    <lineage>
        <taxon>Eukaryota</taxon>
        <taxon>Metazoa</taxon>
        <taxon>Ecdysozoa</taxon>
        <taxon>Arthropoda</taxon>
        <taxon>Hexapoda</taxon>
        <taxon>Insecta</taxon>
        <taxon>Pterygota</taxon>
        <taxon>Neoptera</taxon>
        <taxon>Endopterygota</taxon>
        <taxon>Coleoptera</taxon>
        <taxon>Polyphaga</taxon>
        <taxon>Cucujiformia</taxon>
        <taxon>Tenebrionidae</taxon>
        <taxon>Tenebrionidae incertae sedis</taxon>
        <taxon>Tribolium</taxon>
    </lineage>
</organism>
<dbReference type="EMBL" id="KQ971361">
    <property type="protein sequence ID" value="EFA08141.1"/>
    <property type="molecule type" value="Genomic_DNA"/>
</dbReference>
<name>D6WWF9_TRICA</name>
<dbReference type="FunFam" id="3.30.2350.20:FF:000014">
    <property type="entry name" value="tRNA pseudouridine synthase D (TruD)"/>
    <property type="match status" value="1"/>
</dbReference>
<feature type="domain" description="TRUD" evidence="6">
    <location>
        <begin position="299"/>
        <end position="528"/>
    </location>
</feature>
<dbReference type="FunCoup" id="D6WWF9">
    <property type="interactions" value="1472"/>
</dbReference>
<keyword evidence="8" id="KW-1185">Reference proteome</keyword>
<dbReference type="SUPFAM" id="SSF55120">
    <property type="entry name" value="Pseudouridine synthase"/>
    <property type="match status" value="1"/>
</dbReference>
<dbReference type="KEGG" id="tca:662779"/>
<dbReference type="Proteomes" id="UP000007266">
    <property type="component" value="Linkage group 8"/>
</dbReference>